<keyword evidence="2" id="KW-1185">Reference proteome</keyword>
<proteinExistence type="predicted"/>
<organism evidence="1 2">
    <name type="scientific">Alternaria panax</name>
    <dbReference type="NCBI Taxonomy" id="48097"/>
    <lineage>
        <taxon>Eukaryota</taxon>
        <taxon>Fungi</taxon>
        <taxon>Dikarya</taxon>
        <taxon>Ascomycota</taxon>
        <taxon>Pezizomycotina</taxon>
        <taxon>Dothideomycetes</taxon>
        <taxon>Pleosporomycetidae</taxon>
        <taxon>Pleosporales</taxon>
        <taxon>Pleosporineae</taxon>
        <taxon>Pleosporaceae</taxon>
        <taxon>Alternaria</taxon>
        <taxon>Alternaria sect. Panax</taxon>
    </lineage>
</organism>
<sequence length="60" mass="6548">MGTTNLCILAYSCRLWVSNAFNNPEGLVVNDAAHNLQLSPESVFVVLMDSGFSVALWSMI</sequence>
<protein>
    <submittedName>
        <fullName evidence="1">Uncharacterized protein</fullName>
    </submittedName>
</protein>
<accession>A0AAD4IDB7</accession>
<reference evidence="1" key="1">
    <citation type="submission" date="2021-07" db="EMBL/GenBank/DDBJ databases">
        <title>Genome Resource of American Ginseng Black Spot Pathogen Alternaria panax.</title>
        <authorList>
            <person name="Qiu C."/>
            <person name="Wang W."/>
            <person name="Liu Z."/>
        </authorList>
    </citation>
    <scope>NUCLEOTIDE SEQUENCE</scope>
    <source>
        <strain evidence="1">BNCC115425</strain>
    </source>
</reference>
<dbReference type="Proteomes" id="UP001199106">
    <property type="component" value="Unassembled WGS sequence"/>
</dbReference>
<evidence type="ECO:0000313" key="2">
    <source>
        <dbReference type="Proteomes" id="UP001199106"/>
    </source>
</evidence>
<gene>
    <name evidence="1" type="ORF">G6011_11167</name>
</gene>
<dbReference type="EMBL" id="JAANER010000003">
    <property type="protein sequence ID" value="KAG9192433.1"/>
    <property type="molecule type" value="Genomic_DNA"/>
</dbReference>
<evidence type="ECO:0000313" key="1">
    <source>
        <dbReference type="EMBL" id="KAG9192433.1"/>
    </source>
</evidence>
<name>A0AAD4IDB7_9PLEO</name>
<comment type="caution">
    <text evidence="1">The sequence shown here is derived from an EMBL/GenBank/DDBJ whole genome shotgun (WGS) entry which is preliminary data.</text>
</comment>
<dbReference type="AlphaFoldDB" id="A0AAD4IDB7"/>